<accession>A0A3S1DEX5</accession>
<feature type="transmembrane region" description="Helical" evidence="7">
    <location>
        <begin position="12"/>
        <end position="37"/>
    </location>
</feature>
<gene>
    <name evidence="9" type="ORF">EJP82_20435</name>
</gene>
<dbReference type="CDD" id="cd06261">
    <property type="entry name" value="TM_PBP2"/>
    <property type="match status" value="1"/>
</dbReference>
<dbReference type="SUPFAM" id="SSF161098">
    <property type="entry name" value="MetI-like"/>
    <property type="match status" value="1"/>
</dbReference>
<dbReference type="OrthoDB" id="9794684at2"/>
<dbReference type="Pfam" id="PF00528">
    <property type="entry name" value="BPD_transp_1"/>
    <property type="match status" value="1"/>
</dbReference>
<dbReference type="InterPro" id="IPR035906">
    <property type="entry name" value="MetI-like_sf"/>
</dbReference>
<feature type="domain" description="ABC transmembrane type-1" evidence="8">
    <location>
        <begin position="74"/>
        <end position="265"/>
    </location>
</feature>
<evidence type="ECO:0000256" key="7">
    <source>
        <dbReference type="RuleBase" id="RU363032"/>
    </source>
</evidence>
<evidence type="ECO:0000256" key="3">
    <source>
        <dbReference type="ARBA" id="ARBA00022475"/>
    </source>
</evidence>
<dbReference type="PROSITE" id="PS50928">
    <property type="entry name" value="ABC_TM1"/>
    <property type="match status" value="1"/>
</dbReference>
<evidence type="ECO:0000313" key="9">
    <source>
        <dbReference type="EMBL" id="RUT43323.1"/>
    </source>
</evidence>
<dbReference type="GO" id="GO:0042956">
    <property type="term" value="P:maltodextrin transmembrane transport"/>
    <property type="evidence" value="ECO:0007669"/>
    <property type="project" value="TreeGrafter"/>
</dbReference>
<proteinExistence type="inferred from homology"/>
<reference evidence="9 10" key="1">
    <citation type="submission" date="2018-12" db="EMBL/GenBank/DDBJ databases">
        <authorList>
            <person name="Sun L."/>
            <person name="Chen Z."/>
        </authorList>
    </citation>
    <scope>NUCLEOTIDE SEQUENCE [LARGE SCALE GENOMIC DNA]</scope>
    <source>
        <strain evidence="9 10">DSM 15890</strain>
    </source>
</reference>
<feature type="transmembrane region" description="Helical" evidence="7">
    <location>
        <begin position="240"/>
        <end position="265"/>
    </location>
</feature>
<organism evidence="9 10">
    <name type="scientific">Paenibacillus anaericanus</name>
    <dbReference type="NCBI Taxonomy" id="170367"/>
    <lineage>
        <taxon>Bacteria</taxon>
        <taxon>Bacillati</taxon>
        <taxon>Bacillota</taxon>
        <taxon>Bacilli</taxon>
        <taxon>Bacillales</taxon>
        <taxon>Paenibacillaceae</taxon>
        <taxon>Paenibacillus</taxon>
    </lineage>
</organism>
<comment type="subcellular location">
    <subcellularLocation>
        <location evidence="1 7">Cell membrane</location>
        <topology evidence="1 7">Multi-pass membrane protein</topology>
    </subcellularLocation>
</comment>
<feature type="transmembrane region" description="Helical" evidence="7">
    <location>
        <begin position="142"/>
        <end position="160"/>
    </location>
</feature>
<evidence type="ECO:0000313" key="10">
    <source>
        <dbReference type="Proteomes" id="UP000279446"/>
    </source>
</evidence>
<protein>
    <submittedName>
        <fullName evidence="9">Sugar ABC transporter permease</fullName>
    </submittedName>
</protein>
<comment type="similarity">
    <text evidence="7">Belongs to the binding-protein-dependent transport system permease family.</text>
</comment>
<evidence type="ECO:0000256" key="2">
    <source>
        <dbReference type="ARBA" id="ARBA00022448"/>
    </source>
</evidence>
<evidence type="ECO:0000259" key="8">
    <source>
        <dbReference type="PROSITE" id="PS50928"/>
    </source>
</evidence>
<evidence type="ECO:0000256" key="4">
    <source>
        <dbReference type="ARBA" id="ARBA00022692"/>
    </source>
</evidence>
<dbReference type="PANTHER" id="PTHR32243">
    <property type="entry name" value="MALTOSE TRANSPORT SYSTEM PERMEASE-RELATED"/>
    <property type="match status" value="1"/>
</dbReference>
<feature type="transmembrane region" description="Helical" evidence="7">
    <location>
        <begin position="197"/>
        <end position="220"/>
    </location>
</feature>
<keyword evidence="10" id="KW-1185">Reference proteome</keyword>
<feature type="transmembrane region" description="Helical" evidence="7">
    <location>
        <begin position="80"/>
        <end position="99"/>
    </location>
</feature>
<name>A0A3S1DEX5_9BACL</name>
<keyword evidence="3" id="KW-1003">Cell membrane</keyword>
<sequence>MRKSDLKSGFNFGNLLCYIGLVTIGILCLYPALWVIMSSVRPGNALYSEHLIPTSFTLQHYRDLFATYPYAQWFINTFKVAFFTMIFSTLLVTITGYVFSRFRFRGRQKIMLNMLVVGMFPGFMSMIAVYILLMQLQLLDTHLSLILVYSAGAPMGFLYVKSFFDTVPQSLIDAAKIDGAGHLTVFRRIMLPLSKPMLVYIALTSFSGGFVDFIFANMVLSTPEKQTLAVGLFKIVQGKFATEFTLFAAGCVLVAVPLTLLFIVLQRYLVEGLMAGADKG</sequence>
<evidence type="ECO:0000256" key="1">
    <source>
        <dbReference type="ARBA" id="ARBA00004651"/>
    </source>
</evidence>
<dbReference type="AlphaFoldDB" id="A0A3S1DEX5"/>
<keyword evidence="6 7" id="KW-0472">Membrane</keyword>
<dbReference type="GO" id="GO:0005886">
    <property type="term" value="C:plasma membrane"/>
    <property type="evidence" value="ECO:0007669"/>
    <property type="project" value="UniProtKB-SubCell"/>
</dbReference>
<dbReference type="GO" id="GO:0015423">
    <property type="term" value="F:ABC-type maltose transporter activity"/>
    <property type="evidence" value="ECO:0007669"/>
    <property type="project" value="TreeGrafter"/>
</dbReference>
<dbReference type="Gene3D" id="1.10.3720.10">
    <property type="entry name" value="MetI-like"/>
    <property type="match status" value="1"/>
</dbReference>
<evidence type="ECO:0000256" key="5">
    <source>
        <dbReference type="ARBA" id="ARBA00022989"/>
    </source>
</evidence>
<evidence type="ECO:0000256" key="6">
    <source>
        <dbReference type="ARBA" id="ARBA00023136"/>
    </source>
</evidence>
<dbReference type="InterPro" id="IPR000515">
    <property type="entry name" value="MetI-like"/>
</dbReference>
<dbReference type="Proteomes" id="UP000279446">
    <property type="component" value="Unassembled WGS sequence"/>
</dbReference>
<keyword evidence="5 7" id="KW-1133">Transmembrane helix</keyword>
<dbReference type="RefSeq" id="WP_127193903.1">
    <property type="nucleotide sequence ID" value="NZ_RZNY01000020.1"/>
</dbReference>
<comment type="caution">
    <text evidence="9">The sequence shown here is derived from an EMBL/GenBank/DDBJ whole genome shotgun (WGS) entry which is preliminary data.</text>
</comment>
<dbReference type="InterPro" id="IPR050901">
    <property type="entry name" value="BP-dep_ABC_trans_perm"/>
</dbReference>
<feature type="transmembrane region" description="Helical" evidence="7">
    <location>
        <begin position="111"/>
        <end position="136"/>
    </location>
</feature>
<dbReference type="PANTHER" id="PTHR32243:SF34">
    <property type="entry name" value="GALACTOOLIGOSACCHARIDES TRANSPORT SYSTEM PERMEASE PROTEIN GANQ"/>
    <property type="match status" value="1"/>
</dbReference>
<keyword evidence="2 7" id="KW-0813">Transport</keyword>
<keyword evidence="4 7" id="KW-0812">Transmembrane</keyword>
<dbReference type="EMBL" id="RZNY01000020">
    <property type="protein sequence ID" value="RUT43323.1"/>
    <property type="molecule type" value="Genomic_DNA"/>
</dbReference>